<evidence type="ECO:0000313" key="1">
    <source>
        <dbReference type="EMBL" id="QLG44464.1"/>
    </source>
</evidence>
<accession>A0A7H9AM58</accession>
<dbReference type="Proteomes" id="UP000509302">
    <property type="component" value="Chromosome"/>
</dbReference>
<reference evidence="1 2" key="1">
    <citation type="journal article" date="2006" name="Int. J. Syst. Evol. Microbiol.">
        <title>Costertonia aggregata gen. nov., sp. nov., a mesophilic marine bacterium of the family Flavobacteriaceae, isolated from a mature biofilm.</title>
        <authorList>
            <person name="Kwon K.K."/>
            <person name="Lee Y.K."/>
            <person name="Lee H.K."/>
        </authorList>
    </citation>
    <scope>NUCLEOTIDE SEQUENCE [LARGE SCALE GENOMIC DNA]</scope>
    <source>
        <strain evidence="1 2">KCCM 42265</strain>
    </source>
</reference>
<dbReference type="EMBL" id="CP058595">
    <property type="protein sequence ID" value="QLG44464.1"/>
    <property type="molecule type" value="Genomic_DNA"/>
</dbReference>
<protein>
    <submittedName>
        <fullName evidence="1">Uncharacterized protein</fullName>
    </submittedName>
</protein>
<evidence type="ECO:0000313" key="2">
    <source>
        <dbReference type="Proteomes" id="UP000509302"/>
    </source>
</evidence>
<proteinExistence type="predicted"/>
<name>A0A7H9AM58_9FLAO</name>
<gene>
    <name evidence="1" type="ORF">HYG79_03580</name>
</gene>
<dbReference type="RefSeq" id="WP_179240798.1">
    <property type="nucleotide sequence ID" value="NZ_CP058595.1"/>
</dbReference>
<sequence length="392" mass="44308">MEELTGEEAIEEDVVEEQKLSTYFTFKTGCNLILGSFDFYVILHTEKGELIDFKPFNYLINESLEFKALENETPDDFTVTVFIIGSEGENPGYSLSSISQFKKGETLDYSCEAGNLSAKTGSFNLVVDNIPNVNGVVTGFSAWNGETSGLLAPGKAVQGNLVSYFGDFDILESKRDYIISVQDGNQNSKYYVLSNYNVGDSLKLDYSNFSNYDKYLEIDYPQHYGLSFSLIGSSSEPKESYALSSIFSTAGLEGVLRAGELNRFDSYDIKFSIKPTPKYEYRYRKVGELPDVVVIPEQPLMSIEDASITNFKFNINLTGYLLKTSYWTNLDGASIKTWTWSVQSKENHYPTIGELPDELLEQYPNLDLEDLRFTQTTFRLNDQETITLWNPN</sequence>
<dbReference type="AlphaFoldDB" id="A0A7H9AM58"/>
<dbReference type="KEGG" id="cagg:HYG79_03580"/>
<keyword evidence="2" id="KW-1185">Reference proteome</keyword>
<organism evidence="1 2">
    <name type="scientific">Costertonia aggregata</name>
    <dbReference type="NCBI Taxonomy" id="343403"/>
    <lineage>
        <taxon>Bacteria</taxon>
        <taxon>Pseudomonadati</taxon>
        <taxon>Bacteroidota</taxon>
        <taxon>Flavobacteriia</taxon>
        <taxon>Flavobacteriales</taxon>
        <taxon>Flavobacteriaceae</taxon>
        <taxon>Costertonia</taxon>
    </lineage>
</organism>